<dbReference type="AlphaFoldDB" id="D7FRD5"/>
<proteinExistence type="predicted"/>
<name>D7FRD5_ECTSI</name>
<dbReference type="InParanoid" id="D7FRD5"/>
<sequence>MKCNKLTDSQHLRWRRGARSLHKFLRAFGPGSVDPDVAAVKERGRAGRAHSLCAPERVYAATVTWECRHKKLQTLLRAATKRGYPASGDGMKWTKRAERWDLRPSTSKSRPGSGGNRQGGDLATTPGTETAAEAATAGPWSAYEDDDGNTYYINDFTGESVWEIPPSDVATADAARDDEDWDQAAAGGAGWASVTTAAREGGAAAWWSGGGDNQNAMVADSNPFDGYEWPAWGQQGGEGGGETWGGNGDNGEGGNATTGWELAAQGEQGGGAEGWTQEWDEGSQNYYWYNALTGESRW</sequence>
<dbReference type="InterPro" id="IPR001202">
    <property type="entry name" value="WW_dom"/>
</dbReference>
<dbReference type="OrthoDB" id="6344460at2759"/>
<dbReference type="Gene3D" id="2.20.70.10">
    <property type="match status" value="1"/>
</dbReference>
<feature type="compositionally biased region" description="Gly residues" evidence="1">
    <location>
        <begin position="235"/>
        <end position="256"/>
    </location>
</feature>
<evidence type="ECO:0000259" key="2">
    <source>
        <dbReference type="PROSITE" id="PS50020"/>
    </source>
</evidence>
<evidence type="ECO:0000313" key="3">
    <source>
        <dbReference type="EMBL" id="CBJ30726.1"/>
    </source>
</evidence>
<keyword evidence="4" id="KW-1185">Reference proteome</keyword>
<dbReference type="SUPFAM" id="SSF51045">
    <property type="entry name" value="WW domain"/>
    <property type="match status" value="1"/>
</dbReference>
<gene>
    <name evidence="3" type="ORF">Esi_0213_0029</name>
</gene>
<dbReference type="EMBL" id="FN648391">
    <property type="protein sequence ID" value="CBJ30726.1"/>
    <property type="molecule type" value="Genomic_DNA"/>
</dbReference>
<dbReference type="SMART" id="SM00456">
    <property type="entry name" value="WW"/>
    <property type="match status" value="2"/>
</dbReference>
<feature type="region of interest" description="Disordered" evidence="1">
    <location>
        <begin position="83"/>
        <end position="128"/>
    </location>
</feature>
<reference evidence="3 4" key="1">
    <citation type="journal article" date="2010" name="Nature">
        <title>The Ectocarpus genome and the independent evolution of multicellularity in brown algae.</title>
        <authorList>
            <person name="Cock J.M."/>
            <person name="Sterck L."/>
            <person name="Rouze P."/>
            <person name="Scornet D."/>
            <person name="Allen A.E."/>
            <person name="Amoutzias G."/>
            <person name="Anthouard V."/>
            <person name="Artiguenave F."/>
            <person name="Aury J.M."/>
            <person name="Badger J.H."/>
            <person name="Beszteri B."/>
            <person name="Billiau K."/>
            <person name="Bonnet E."/>
            <person name="Bothwell J.H."/>
            <person name="Bowler C."/>
            <person name="Boyen C."/>
            <person name="Brownlee C."/>
            <person name="Carrano C.J."/>
            <person name="Charrier B."/>
            <person name="Cho G.Y."/>
            <person name="Coelho S.M."/>
            <person name="Collen J."/>
            <person name="Corre E."/>
            <person name="Da Silva C."/>
            <person name="Delage L."/>
            <person name="Delaroque N."/>
            <person name="Dittami S.M."/>
            <person name="Doulbeau S."/>
            <person name="Elias M."/>
            <person name="Farnham G."/>
            <person name="Gachon C.M."/>
            <person name="Gschloessl B."/>
            <person name="Heesch S."/>
            <person name="Jabbari K."/>
            <person name="Jubin C."/>
            <person name="Kawai H."/>
            <person name="Kimura K."/>
            <person name="Kloareg B."/>
            <person name="Kupper F.C."/>
            <person name="Lang D."/>
            <person name="Le Bail A."/>
            <person name="Leblanc C."/>
            <person name="Lerouge P."/>
            <person name="Lohr M."/>
            <person name="Lopez P.J."/>
            <person name="Martens C."/>
            <person name="Maumus F."/>
            <person name="Michel G."/>
            <person name="Miranda-Saavedra D."/>
            <person name="Morales J."/>
            <person name="Moreau H."/>
            <person name="Motomura T."/>
            <person name="Nagasato C."/>
            <person name="Napoli C.A."/>
            <person name="Nelson D.R."/>
            <person name="Nyvall-Collen P."/>
            <person name="Peters A.F."/>
            <person name="Pommier C."/>
            <person name="Potin P."/>
            <person name="Poulain J."/>
            <person name="Quesneville H."/>
            <person name="Read B."/>
            <person name="Rensing S.A."/>
            <person name="Ritter A."/>
            <person name="Rousvoal S."/>
            <person name="Samanta M."/>
            <person name="Samson G."/>
            <person name="Schroeder D.C."/>
            <person name="Segurens B."/>
            <person name="Strittmatter M."/>
            <person name="Tonon T."/>
            <person name="Tregear J.W."/>
            <person name="Valentin K."/>
            <person name="von Dassow P."/>
            <person name="Yamagishi T."/>
            <person name="Van de Peer Y."/>
            <person name="Wincker P."/>
        </authorList>
    </citation>
    <scope>NUCLEOTIDE SEQUENCE [LARGE SCALE GENOMIC DNA]</scope>
    <source>
        <strain evidence="4">Ec32 / CCAP1310/4</strain>
    </source>
</reference>
<feature type="region of interest" description="Disordered" evidence="1">
    <location>
        <begin position="235"/>
        <end position="257"/>
    </location>
</feature>
<organism evidence="3 4">
    <name type="scientific">Ectocarpus siliculosus</name>
    <name type="common">Brown alga</name>
    <name type="synonym">Conferva siliculosa</name>
    <dbReference type="NCBI Taxonomy" id="2880"/>
    <lineage>
        <taxon>Eukaryota</taxon>
        <taxon>Sar</taxon>
        <taxon>Stramenopiles</taxon>
        <taxon>Ochrophyta</taxon>
        <taxon>PX clade</taxon>
        <taxon>Phaeophyceae</taxon>
        <taxon>Ectocarpales</taxon>
        <taxon>Ectocarpaceae</taxon>
        <taxon>Ectocarpus</taxon>
    </lineage>
</organism>
<dbReference type="InterPro" id="IPR036020">
    <property type="entry name" value="WW_dom_sf"/>
</dbReference>
<dbReference type="Pfam" id="PF00397">
    <property type="entry name" value="WW"/>
    <property type="match status" value="1"/>
</dbReference>
<dbReference type="Proteomes" id="UP000002630">
    <property type="component" value="Linkage Group LG11"/>
</dbReference>
<evidence type="ECO:0000256" key="1">
    <source>
        <dbReference type="SAM" id="MobiDB-lite"/>
    </source>
</evidence>
<dbReference type="PROSITE" id="PS50020">
    <property type="entry name" value="WW_DOMAIN_2"/>
    <property type="match status" value="1"/>
</dbReference>
<dbReference type="CDD" id="cd00201">
    <property type="entry name" value="WW"/>
    <property type="match status" value="1"/>
</dbReference>
<protein>
    <recommendedName>
        <fullName evidence="2">WW domain-containing protein</fullName>
    </recommendedName>
</protein>
<feature type="domain" description="WW" evidence="2">
    <location>
        <begin position="134"/>
        <end position="167"/>
    </location>
</feature>
<dbReference type="EMBL" id="FN649736">
    <property type="protein sequence ID" value="CBJ30726.1"/>
    <property type="molecule type" value="Genomic_DNA"/>
</dbReference>
<evidence type="ECO:0000313" key="4">
    <source>
        <dbReference type="Proteomes" id="UP000002630"/>
    </source>
</evidence>
<accession>D7FRD5</accession>